<keyword evidence="2" id="KW-1185">Reference proteome</keyword>
<evidence type="ECO:0000313" key="1">
    <source>
        <dbReference type="EMBL" id="QCD87665.1"/>
    </source>
</evidence>
<dbReference type="AlphaFoldDB" id="A0A4D6LH68"/>
<name>A0A4D6LH68_VIGUN</name>
<dbReference type="EMBL" id="CP039347">
    <property type="protein sequence ID" value="QCD87665.1"/>
    <property type="molecule type" value="Genomic_DNA"/>
</dbReference>
<dbReference type="Proteomes" id="UP000501690">
    <property type="component" value="Linkage Group LG3"/>
</dbReference>
<gene>
    <name evidence="1" type="ORF">DEO72_LG3g2204</name>
</gene>
<dbReference type="SUPFAM" id="SSF50729">
    <property type="entry name" value="PH domain-like"/>
    <property type="match status" value="1"/>
</dbReference>
<sequence>MEAENQNHHAGTVAAAAFRSALRPTFQPCSRQPPQFRSLSNCGHGCPSTSRVVEHSSSACMSRQHTTTRGEVMLSDVVGNDISGIIHKWVNYGCGWRPRWFVLHDSVHPS</sequence>
<proteinExistence type="predicted"/>
<reference evidence="1 2" key="1">
    <citation type="submission" date="2019-04" db="EMBL/GenBank/DDBJ databases">
        <title>An improved genome assembly and genetic linkage map for asparagus bean, Vigna unguiculata ssp. sesquipedialis.</title>
        <authorList>
            <person name="Xia Q."/>
            <person name="Zhang R."/>
            <person name="Dong Y."/>
        </authorList>
    </citation>
    <scope>NUCLEOTIDE SEQUENCE [LARGE SCALE GENOMIC DNA]</scope>
    <source>
        <tissue evidence="1">Leaf</tissue>
    </source>
</reference>
<accession>A0A4D6LH68</accession>
<evidence type="ECO:0000313" key="2">
    <source>
        <dbReference type="Proteomes" id="UP000501690"/>
    </source>
</evidence>
<protein>
    <submittedName>
        <fullName evidence="1">Uncharacterized protein</fullName>
    </submittedName>
</protein>
<organism evidence="1 2">
    <name type="scientific">Vigna unguiculata</name>
    <name type="common">Cowpea</name>
    <dbReference type="NCBI Taxonomy" id="3917"/>
    <lineage>
        <taxon>Eukaryota</taxon>
        <taxon>Viridiplantae</taxon>
        <taxon>Streptophyta</taxon>
        <taxon>Embryophyta</taxon>
        <taxon>Tracheophyta</taxon>
        <taxon>Spermatophyta</taxon>
        <taxon>Magnoliopsida</taxon>
        <taxon>eudicotyledons</taxon>
        <taxon>Gunneridae</taxon>
        <taxon>Pentapetalae</taxon>
        <taxon>rosids</taxon>
        <taxon>fabids</taxon>
        <taxon>Fabales</taxon>
        <taxon>Fabaceae</taxon>
        <taxon>Papilionoideae</taxon>
        <taxon>50 kb inversion clade</taxon>
        <taxon>NPAAA clade</taxon>
        <taxon>indigoferoid/millettioid clade</taxon>
        <taxon>Phaseoleae</taxon>
        <taxon>Vigna</taxon>
    </lineage>
</organism>